<evidence type="ECO:0000259" key="3">
    <source>
        <dbReference type="Pfam" id="PF00685"/>
    </source>
</evidence>
<dbReference type="PANTHER" id="PTHR10704:SF71">
    <property type="entry name" value="CARBOHYDRATE SULFOTRANSFERASE 1-LIKE"/>
    <property type="match status" value="1"/>
</dbReference>
<dbReference type="SUPFAM" id="SSF52540">
    <property type="entry name" value="P-loop containing nucleoside triphosphate hydrolases"/>
    <property type="match status" value="1"/>
</dbReference>
<dbReference type="Proteomes" id="UP000011014">
    <property type="component" value="Unassembled WGS sequence"/>
</dbReference>
<dbReference type="GO" id="GO:0001517">
    <property type="term" value="F:N-acetylglucosamine 6-O-sulfotransferase activity"/>
    <property type="evidence" value="ECO:0007669"/>
    <property type="project" value="TreeGrafter"/>
</dbReference>
<evidence type="ECO:0000256" key="2">
    <source>
        <dbReference type="SAM" id="Phobius"/>
    </source>
</evidence>
<dbReference type="GO" id="GO:0006044">
    <property type="term" value="P:N-acetylglucosamine metabolic process"/>
    <property type="evidence" value="ECO:0007669"/>
    <property type="project" value="TreeGrafter"/>
</dbReference>
<dbReference type="Pfam" id="PF00685">
    <property type="entry name" value="Sulfotransfer_1"/>
    <property type="match status" value="1"/>
</dbReference>
<gene>
    <name evidence="4" type="ORF">GSOID_T00029755001</name>
</gene>
<sequence>MNANLNFCQIITFYLIIICVVLFKIDDVKKIIEEKIQEINESFSEEKYKNEEKIDNFEELKKDENETRPRRKVILIVTFMRSGSTFLGEMFNNHEDAFYIFEPLHPLSQFGFSKTYLNERLKILKNNLNCNFEDQYDITIPWKSFKNDEMELAETLDKRGDFIFRSKHRRLCAPPFCARDFSNDLYSCNDECGLVDLSLAKRVCQPLISVAKTIRFVEIELLQQMAEENNLDLKLMFLARDPRGILESRVKIYGIIYQKNETAPFFANEKNIKAVDEVCKKTRGILENIENSEWLKNRTLIIRYEDLAMEPQTKSAEILKFAELEVNSKIVNWIDENTSAKNNLSGTYDTSRDSRKTALAWRSILDYSSISKMQEKCAENMKLLGYKQMSTDDPESDVLGEIKLA</sequence>
<keyword evidence="2" id="KW-1133">Transmembrane helix</keyword>
<dbReference type="EMBL" id="FN654830">
    <property type="protein sequence ID" value="CBY36722.1"/>
    <property type="molecule type" value="Genomic_DNA"/>
</dbReference>
<dbReference type="InterPro" id="IPR051135">
    <property type="entry name" value="Gal/GlcNAc/GalNAc_ST"/>
</dbReference>
<feature type="transmembrane region" description="Helical" evidence="2">
    <location>
        <begin position="6"/>
        <end position="25"/>
    </location>
</feature>
<dbReference type="InterPro" id="IPR000863">
    <property type="entry name" value="Sulfotransferase_dom"/>
</dbReference>
<proteinExistence type="inferred from homology"/>
<keyword evidence="2" id="KW-0472">Membrane</keyword>
<comment type="similarity">
    <text evidence="1">Belongs to the sulfotransferase 1 family.</text>
</comment>
<feature type="domain" description="Sulfotransferase" evidence="3">
    <location>
        <begin position="74"/>
        <end position="384"/>
    </location>
</feature>
<dbReference type="AlphaFoldDB" id="E4YML3"/>
<organism evidence="4">
    <name type="scientific">Oikopleura dioica</name>
    <name type="common">Tunicate</name>
    <dbReference type="NCBI Taxonomy" id="34765"/>
    <lineage>
        <taxon>Eukaryota</taxon>
        <taxon>Metazoa</taxon>
        <taxon>Chordata</taxon>
        <taxon>Tunicata</taxon>
        <taxon>Appendicularia</taxon>
        <taxon>Copelata</taxon>
        <taxon>Oikopleuridae</taxon>
        <taxon>Oikopleura</taxon>
    </lineage>
</organism>
<reference evidence="4" key="1">
    <citation type="journal article" date="2010" name="Science">
        <title>Plasticity of animal genome architecture unmasked by rapid evolution of a pelagic tunicate.</title>
        <authorList>
            <person name="Denoeud F."/>
            <person name="Henriet S."/>
            <person name="Mungpakdee S."/>
            <person name="Aury J.M."/>
            <person name="Da Silva C."/>
            <person name="Brinkmann H."/>
            <person name="Mikhaleva J."/>
            <person name="Olsen L.C."/>
            <person name="Jubin C."/>
            <person name="Canestro C."/>
            <person name="Bouquet J.M."/>
            <person name="Danks G."/>
            <person name="Poulain J."/>
            <person name="Campsteijn C."/>
            <person name="Adamski M."/>
            <person name="Cross I."/>
            <person name="Yadetie F."/>
            <person name="Muffato M."/>
            <person name="Louis A."/>
            <person name="Butcher S."/>
            <person name="Tsagkogeorga G."/>
            <person name="Konrad A."/>
            <person name="Singh S."/>
            <person name="Jensen M.F."/>
            <person name="Cong E.H."/>
            <person name="Eikeseth-Otteraa H."/>
            <person name="Noel B."/>
            <person name="Anthouard V."/>
            <person name="Porcel B.M."/>
            <person name="Kachouri-Lafond R."/>
            <person name="Nishino A."/>
            <person name="Ugolini M."/>
            <person name="Chourrout P."/>
            <person name="Nishida H."/>
            <person name="Aasland R."/>
            <person name="Huzurbazar S."/>
            <person name="Westhof E."/>
            <person name="Delsuc F."/>
            <person name="Lehrach H."/>
            <person name="Reinhardt R."/>
            <person name="Weissenbach J."/>
            <person name="Roy S.W."/>
            <person name="Artiguenave F."/>
            <person name="Postlethwait J.H."/>
            <person name="Manak J.R."/>
            <person name="Thompson E.M."/>
            <person name="Jaillon O."/>
            <person name="Du Pasquier L."/>
            <person name="Boudinot P."/>
            <person name="Liberles D.A."/>
            <person name="Volff J.N."/>
            <person name="Philippe H."/>
            <person name="Lenhard B."/>
            <person name="Roest Crollius H."/>
            <person name="Wincker P."/>
            <person name="Chourrout D."/>
        </authorList>
    </citation>
    <scope>NUCLEOTIDE SEQUENCE [LARGE SCALE GENOMIC DNA]</scope>
</reference>
<dbReference type="EC" id="2.8.2.-" evidence="1"/>
<dbReference type="GO" id="GO:0006790">
    <property type="term" value="P:sulfur compound metabolic process"/>
    <property type="evidence" value="ECO:0007669"/>
    <property type="project" value="TreeGrafter"/>
</dbReference>
<protein>
    <recommendedName>
        <fullName evidence="1">Sulfotransferase</fullName>
        <ecNumber evidence="1">2.8.2.-</ecNumber>
    </recommendedName>
</protein>
<evidence type="ECO:0000313" key="4">
    <source>
        <dbReference type="EMBL" id="CBY36722.1"/>
    </source>
</evidence>
<evidence type="ECO:0000256" key="1">
    <source>
        <dbReference type="RuleBase" id="RU361155"/>
    </source>
</evidence>
<accession>E4YML3</accession>
<dbReference type="PANTHER" id="PTHR10704">
    <property type="entry name" value="CARBOHYDRATE SULFOTRANSFERASE"/>
    <property type="match status" value="1"/>
</dbReference>
<dbReference type="Gene3D" id="3.40.50.300">
    <property type="entry name" value="P-loop containing nucleotide triphosphate hydrolases"/>
    <property type="match status" value="1"/>
</dbReference>
<keyword evidence="1" id="KW-0808">Transferase</keyword>
<name>E4YML3_OIKDI</name>
<dbReference type="InterPro" id="IPR027417">
    <property type="entry name" value="P-loop_NTPase"/>
</dbReference>
<keyword evidence="2" id="KW-0812">Transmembrane</keyword>